<accession>A0A7S2MD13</accession>
<protein>
    <submittedName>
        <fullName evidence="1">Uncharacterized protein</fullName>
    </submittedName>
</protein>
<sequence>MSGLCHAPPPRALHRAFANIATYRGTSGRQEAPSIIQHDVAAPLALPLPQESRLMVPMDNPAVEKYRTALAKWIAGLSSLSPLDRIPTPRPKPDNRTGSPQVCSQRTALYEEAVQHYTALHVSWLERNDKRKAKVRAEYDAKRDWKLVHSTRSAESAQRKAAREIRRAARSRPLPLVTVSEFEVLFHHACVVVDTQTCDHSKLVQAWERMMRRDDLRYPPVAWNFGTERDAVTTEYASAYIGSFDNPDAARTGGKWSGHPIRKGETWHGVKVTRWRCSDGNLRIDLQDGTFGFGFNLIRGACFCYTCPPSSVSAPSAMPRADSAWMCELPLHKRLAVERLTDRAAISQSFATGAGEGVIDFYVDSQLALSEQFSNSWDLYGIPTREPDLANPVARAKRTQLASSAHAKVARLEKSSNLFDREWAGELQEIFGPDSCFAPAGIGTVNYSRADHQGAWVLRVMDLPWSLHKMEAGMVAASLSLISIQEPTHPSLEPDPSFECSNDICAAIDFLGCCHASCH</sequence>
<dbReference type="AlphaFoldDB" id="A0A7S2MD13"/>
<evidence type="ECO:0000313" key="1">
    <source>
        <dbReference type="EMBL" id="CAD9476193.1"/>
    </source>
</evidence>
<dbReference type="EMBL" id="HBGU01043889">
    <property type="protein sequence ID" value="CAD9476193.1"/>
    <property type="molecule type" value="Transcribed_RNA"/>
</dbReference>
<name>A0A7S2MD13_9EUKA</name>
<proteinExistence type="predicted"/>
<organism evidence="1">
    <name type="scientific">Haptolina brevifila</name>
    <dbReference type="NCBI Taxonomy" id="156173"/>
    <lineage>
        <taxon>Eukaryota</taxon>
        <taxon>Haptista</taxon>
        <taxon>Haptophyta</taxon>
        <taxon>Prymnesiophyceae</taxon>
        <taxon>Prymnesiales</taxon>
        <taxon>Prymnesiaceae</taxon>
        <taxon>Haptolina</taxon>
    </lineage>
</organism>
<gene>
    <name evidence="1" type="ORF">CBRE1094_LOCUS23908</name>
</gene>
<reference evidence="1" key="1">
    <citation type="submission" date="2021-01" db="EMBL/GenBank/DDBJ databases">
        <authorList>
            <person name="Corre E."/>
            <person name="Pelletier E."/>
            <person name="Niang G."/>
            <person name="Scheremetjew M."/>
            <person name="Finn R."/>
            <person name="Kale V."/>
            <person name="Holt S."/>
            <person name="Cochrane G."/>
            <person name="Meng A."/>
            <person name="Brown T."/>
            <person name="Cohen L."/>
        </authorList>
    </citation>
    <scope>NUCLEOTIDE SEQUENCE</scope>
    <source>
        <strain evidence="1">UTEX LB 985</strain>
    </source>
</reference>